<evidence type="ECO:0000256" key="1">
    <source>
        <dbReference type="ARBA" id="ARBA00001286"/>
    </source>
</evidence>
<proteinExistence type="inferred from homology"/>
<feature type="binding site" evidence="16">
    <location>
        <position position="41"/>
    </location>
    <ligand>
        <name>Zn(2+)</name>
        <dbReference type="ChEBI" id="CHEBI:29105"/>
    </ligand>
</feature>
<sequence length="343" mass="36965">MTDPQLTDDQRWQIAMAKDRAFDGVFVTGVHSTGIYCRPSCPARAPKRENVKFYATCEAAEAAGLRACKRCKPEALSRDEQAVLRTLEILRKSEAPVSLEKLGAATDYSPTHLQRVFSGSVGMSPAAYHRALRRERAGDALSAGERVSDAVYDAGYSAPSRFYDENKERLGMSASAWKDGGRGVHISYAVTSTSLGPMLVAATAKGVCRLSFNEDCAELERRFPNAQLAEGGDDFRALLEQVVAAVEKPGDAQHIPLDVKGTAFQEAVWQELRKIPPGETRSYAEIAAAAGNPKAVRAAGSANGANSVAVLIPCHRVVRSDGSLGGYAYGTEIKRTLLEREAK</sequence>
<dbReference type="NCBIfam" id="NF011964">
    <property type="entry name" value="PRK15435.1"/>
    <property type="match status" value="1"/>
</dbReference>
<keyword evidence="11" id="KW-0010">Activator</keyword>
<keyword evidence="19" id="KW-1185">Reference proteome</keyword>
<dbReference type="PROSITE" id="PS00374">
    <property type="entry name" value="MGMT"/>
    <property type="match status" value="1"/>
</dbReference>
<feature type="binding site" evidence="16">
    <location>
        <position position="68"/>
    </location>
    <ligand>
        <name>Zn(2+)</name>
        <dbReference type="ChEBI" id="CHEBI:29105"/>
    </ligand>
</feature>
<dbReference type="EC" id="2.1.1.63" evidence="3"/>
<dbReference type="InterPro" id="IPR035451">
    <property type="entry name" value="Ada-like_dom_sf"/>
</dbReference>
<comment type="similarity">
    <text evidence="2">Belongs to the MGMT family.</text>
</comment>
<gene>
    <name evidence="18" type="primary">ada</name>
    <name evidence="18" type="ORF">GRI41_07925</name>
</gene>
<dbReference type="InterPro" id="IPR014048">
    <property type="entry name" value="MethylDNA_cys_MeTrfase_DNA-bd"/>
</dbReference>
<dbReference type="Pfam" id="PF02805">
    <property type="entry name" value="Ada_Zn_binding"/>
    <property type="match status" value="1"/>
</dbReference>
<evidence type="ECO:0000256" key="14">
    <source>
        <dbReference type="ARBA" id="ARBA00049348"/>
    </source>
</evidence>
<evidence type="ECO:0000256" key="5">
    <source>
        <dbReference type="ARBA" id="ARBA00022679"/>
    </source>
</evidence>
<dbReference type="Gene3D" id="3.40.10.10">
    <property type="entry name" value="DNA Methylphosphotriester Repair Domain"/>
    <property type="match status" value="1"/>
</dbReference>
<dbReference type="SMART" id="SM00342">
    <property type="entry name" value="HTH_ARAC"/>
    <property type="match status" value="1"/>
</dbReference>
<keyword evidence="6 16" id="KW-0479">Metal-binding</keyword>
<dbReference type="GO" id="GO:0008270">
    <property type="term" value="F:zinc ion binding"/>
    <property type="evidence" value="ECO:0007669"/>
    <property type="project" value="InterPro"/>
</dbReference>
<keyword evidence="5 18" id="KW-0808">Transferase</keyword>
<dbReference type="InterPro" id="IPR016221">
    <property type="entry name" value="Bifunct_regulatory_prot_Ada"/>
</dbReference>
<evidence type="ECO:0000256" key="15">
    <source>
        <dbReference type="PIRSR" id="PIRSR000409-1"/>
    </source>
</evidence>
<organism evidence="18 19">
    <name type="scientific">Pontixanthobacter aquaemixtae</name>
    <dbReference type="NCBI Taxonomy" id="1958940"/>
    <lineage>
        <taxon>Bacteria</taxon>
        <taxon>Pseudomonadati</taxon>
        <taxon>Pseudomonadota</taxon>
        <taxon>Alphaproteobacteria</taxon>
        <taxon>Sphingomonadales</taxon>
        <taxon>Erythrobacteraceae</taxon>
        <taxon>Pontixanthobacter</taxon>
    </lineage>
</organism>
<dbReference type="OrthoDB" id="9802228at2"/>
<dbReference type="GO" id="GO:0043565">
    <property type="term" value="F:sequence-specific DNA binding"/>
    <property type="evidence" value="ECO:0007669"/>
    <property type="project" value="InterPro"/>
</dbReference>
<keyword evidence="4 18" id="KW-0489">Methyltransferase</keyword>
<dbReference type="GO" id="GO:0032259">
    <property type="term" value="P:methylation"/>
    <property type="evidence" value="ECO:0007669"/>
    <property type="project" value="UniProtKB-KW"/>
</dbReference>
<dbReference type="Pfam" id="PF01035">
    <property type="entry name" value="DNA_binding_1"/>
    <property type="match status" value="1"/>
</dbReference>
<dbReference type="InterPro" id="IPR036388">
    <property type="entry name" value="WH-like_DNA-bd_sf"/>
</dbReference>
<dbReference type="Proteomes" id="UP000442714">
    <property type="component" value="Unassembled WGS sequence"/>
</dbReference>
<dbReference type="GO" id="GO:0003908">
    <property type="term" value="F:methylated-DNA-[protein]-cysteine S-methyltransferase activity"/>
    <property type="evidence" value="ECO:0007669"/>
    <property type="project" value="UniProtKB-EC"/>
</dbReference>
<evidence type="ECO:0000256" key="10">
    <source>
        <dbReference type="ARBA" id="ARBA00023125"/>
    </source>
</evidence>
<dbReference type="InterPro" id="IPR001497">
    <property type="entry name" value="MethylDNA_cys_MeTrfase_AS"/>
</dbReference>
<dbReference type="InterPro" id="IPR036631">
    <property type="entry name" value="MGMT_N_sf"/>
</dbReference>
<evidence type="ECO:0000256" key="11">
    <source>
        <dbReference type="ARBA" id="ARBA00023159"/>
    </source>
</evidence>
<feature type="domain" description="HTH araC/xylS-type" evidence="17">
    <location>
        <begin position="81"/>
        <end position="180"/>
    </location>
</feature>
<dbReference type="RefSeq" id="WP_160604245.1">
    <property type="nucleotide sequence ID" value="NZ_WTYX01000001.1"/>
</dbReference>
<dbReference type="CDD" id="cd06445">
    <property type="entry name" value="ATase"/>
    <property type="match status" value="1"/>
</dbReference>
<accession>A0A844ZSB9</accession>
<evidence type="ECO:0000256" key="9">
    <source>
        <dbReference type="ARBA" id="ARBA00023015"/>
    </source>
</evidence>
<feature type="binding site" evidence="16">
    <location>
        <position position="37"/>
    </location>
    <ligand>
        <name>Zn(2+)</name>
        <dbReference type="ChEBI" id="CHEBI:29105"/>
    </ligand>
</feature>
<dbReference type="FunFam" id="3.40.10.10:FF:000001">
    <property type="entry name" value="DNA-3-methyladenine glycosylase 2"/>
    <property type="match status" value="1"/>
</dbReference>
<dbReference type="NCBIfam" id="TIGR00589">
    <property type="entry name" value="ogt"/>
    <property type="match status" value="1"/>
</dbReference>
<dbReference type="InterPro" id="IPR004026">
    <property type="entry name" value="Ada_DNA_repair_Zn-bd"/>
</dbReference>
<dbReference type="SUPFAM" id="SSF57884">
    <property type="entry name" value="Ada DNA repair protein, N-terminal domain (N-Ada 10)"/>
    <property type="match status" value="1"/>
</dbReference>
<keyword evidence="13" id="KW-0234">DNA repair</keyword>
<keyword evidence="9" id="KW-0805">Transcription regulation</keyword>
<feature type="binding site" evidence="16">
    <location>
        <position position="71"/>
    </location>
    <ligand>
        <name>Zn(2+)</name>
        <dbReference type="ChEBI" id="CHEBI:29105"/>
    </ligand>
</feature>
<dbReference type="GO" id="GO:0006307">
    <property type="term" value="P:DNA alkylation repair"/>
    <property type="evidence" value="ECO:0007669"/>
    <property type="project" value="UniProtKB-ARBA"/>
</dbReference>
<feature type="active site" description="Nucleophile; methyl group acceptor from methylphosphotriester" evidence="15">
    <location>
        <position position="37"/>
    </location>
</feature>
<dbReference type="Gene3D" id="3.30.160.70">
    <property type="entry name" value="Methylated DNA-protein cysteine methyltransferase domain"/>
    <property type="match status" value="1"/>
</dbReference>
<evidence type="ECO:0000256" key="6">
    <source>
        <dbReference type="ARBA" id="ARBA00022723"/>
    </source>
</evidence>
<feature type="active site" description="Nucleophile; methyl group acceptor from either O6-methylguanine or O4-methylthymine" evidence="15">
    <location>
        <position position="314"/>
    </location>
</feature>
<protein>
    <recommendedName>
        <fullName evidence="3">methylated-DNA--[protein]-cysteine S-methyltransferase</fullName>
        <ecNumber evidence="3">2.1.1.63</ecNumber>
    </recommendedName>
</protein>
<dbReference type="Gene3D" id="1.10.10.60">
    <property type="entry name" value="Homeodomain-like"/>
    <property type="match status" value="1"/>
</dbReference>
<dbReference type="GO" id="GO:0003700">
    <property type="term" value="F:DNA-binding transcription factor activity"/>
    <property type="evidence" value="ECO:0007669"/>
    <property type="project" value="InterPro"/>
</dbReference>
<dbReference type="FunFam" id="1.10.10.10:FF:000214">
    <property type="entry name" value="Methylated-DNA--protein-cysteine methyltransferase"/>
    <property type="match status" value="1"/>
</dbReference>
<comment type="catalytic activity">
    <reaction evidence="14">
        <text>a 6-O-methyl-2'-deoxyguanosine in DNA + L-cysteinyl-[protein] = S-methyl-L-cysteinyl-[protein] + a 2'-deoxyguanosine in DNA</text>
        <dbReference type="Rhea" id="RHEA:24000"/>
        <dbReference type="Rhea" id="RHEA-COMP:10131"/>
        <dbReference type="Rhea" id="RHEA-COMP:10132"/>
        <dbReference type="Rhea" id="RHEA-COMP:11367"/>
        <dbReference type="Rhea" id="RHEA-COMP:11368"/>
        <dbReference type="ChEBI" id="CHEBI:29950"/>
        <dbReference type="ChEBI" id="CHEBI:82612"/>
        <dbReference type="ChEBI" id="CHEBI:85445"/>
        <dbReference type="ChEBI" id="CHEBI:85448"/>
        <dbReference type="EC" id="2.1.1.63"/>
    </reaction>
</comment>
<dbReference type="SUPFAM" id="SSF53155">
    <property type="entry name" value="Methylated DNA-protein cysteine methyltransferase domain"/>
    <property type="match status" value="1"/>
</dbReference>
<comment type="catalytic activity">
    <reaction evidence="1">
        <text>a 4-O-methyl-thymidine in DNA + L-cysteinyl-[protein] = a thymidine in DNA + S-methyl-L-cysteinyl-[protein]</text>
        <dbReference type="Rhea" id="RHEA:53428"/>
        <dbReference type="Rhea" id="RHEA-COMP:10131"/>
        <dbReference type="Rhea" id="RHEA-COMP:10132"/>
        <dbReference type="Rhea" id="RHEA-COMP:13555"/>
        <dbReference type="Rhea" id="RHEA-COMP:13556"/>
        <dbReference type="ChEBI" id="CHEBI:29950"/>
        <dbReference type="ChEBI" id="CHEBI:82612"/>
        <dbReference type="ChEBI" id="CHEBI:137386"/>
        <dbReference type="ChEBI" id="CHEBI:137387"/>
        <dbReference type="EC" id="2.1.1.63"/>
    </reaction>
</comment>
<comment type="cofactor">
    <cofactor evidence="16">
        <name>Zn(2+)</name>
        <dbReference type="ChEBI" id="CHEBI:29105"/>
    </cofactor>
    <text evidence="16">Binds 1 zinc ion per subunit.</text>
</comment>
<evidence type="ECO:0000256" key="2">
    <source>
        <dbReference type="ARBA" id="ARBA00008711"/>
    </source>
</evidence>
<dbReference type="PANTHER" id="PTHR10815">
    <property type="entry name" value="METHYLATED-DNA--PROTEIN-CYSTEINE METHYLTRANSFERASE"/>
    <property type="match status" value="1"/>
</dbReference>
<keyword evidence="8 16" id="KW-0862">Zinc</keyword>
<evidence type="ECO:0000256" key="7">
    <source>
        <dbReference type="ARBA" id="ARBA00022763"/>
    </source>
</evidence>
<dbReference type="PANTHER" id="PTHR10815:SF14">
    <property type="entry name" value="BIFUNCTIONAL TRANSCRIPTIONAL ACTIVATOR_DNA REPAIR ENZYME ADA"/>
    <property type="match status" value="1"/>
</dbReference>
<dbReference type="Gene3D" id="1.10.10.10">
    <property type="entry name" value="Winged helix-like DNA-binding domain superfamily/Winged helix DNA-binding domain"/>
    <property type="match status" value="1"/>
</dbReference>
<keyword evidence="12" id="KW-0804">Transcription</keyword>
<dbReference type="PROSITE" id="PS01124">
    <property type="entry name" value="HTH_ARAC_FAMILY_2"/>
    <property type="match status" value="1"/>
</dbReference>
<keyword evidence="10 18" id="KW-0238">DNA-binding</keyword>
<keyword evidence="7" id="KW-0227">DNA damage</keyword>
<dbReference type="SUPFAM" id="SSF46767">
    <property type="entry name" value="Methylated DNA-protein cysteine methyltransferase, C-terminal domain"/>
    <property type="match status" value="1"/>
</dbReference>
<dbReference type="InterPro" id="IPR018060">
    <property type="entry name" value="HTH_AraC"/>
</dbReference>
<evidence type="ECO:0000256" key="16">
    <source>
        <dbReference type="PIRSR" id="PIRSR000409-3"/>
    </source>
</evidence>
<evidence type="ECO:0000256" key="3">
    <source>
        <dbReference type="ARBA" id="ARBA00011918"/>
    </source>
</evidence>
<evidence type="ECO:0000256" key="13">
    <source>
        <dbReference type="ARBA" id="ARBA00023204"/>
    </source>
</evidence>
<evidence type="ECO:0000256" key="12">
    <source>
        <dbReference type="ARBA" id="ARBA00023163"/>
    </source>
</evidence>
<dbReference type="AlphaFoldDB" id="A0A844ZSB9"/>
<evidence type="ECO:0000259" key="17">
    <source>
        <dbReference type="PROSITE" id="PS01124"/>
    </source>
</evidence>
<name>A0A844ZSB9_9SPHN</name>
<evidence type="ECO:0000313" key="18">
    <source>
        <dbReference type="EMBL" id="MXO90745.1"/>
    </source>
</evidence>
<comment type="caution">
    <text evidence="18">The sequence shown here is derived from an EMBL/GenBank/DDBJ whole genome shotgun (WGS) entry which is preliminary data.</text>
</comment>
<evidence type="ECO:0000256" key="8">
    <source>
        <dbReference type="ARBA" id="ARBA00022833"/>
    </source>
</evidence>
<reference evidence="18 19" key="1">
    <citation type="submission" date="2019-12" db="EMBL/GenBank/DDBJ databases">
        <title>Genomic-based taxomic classification of the family Erythrobacteraceae.</title>
        <authorList>
            <person name="Xu L."/>
        </authorList>
    </citation>
    <scope>NUCLEOTIDE SEQUENCE [LARGE SCALE GENOMIC DNA]</scope>
    <source>
        <strain evidence="18 19">KCTC 52763</strain>
    </source>
</reference>
<evidence type="ECO:0000256" key="4">
    <source>
        <dbReference type="ARBA" id="ARBA00022603"/>
    </source>
</evidence>
<evidence type="ECO:0000313" key="19">
    <source>
        <dbReference type="Proteomes" id="UP000442714"/>
    </source>
</evidence>
<dbReference type="Pfam" id="PF12833">
    <property type="entry name" value="HTH_18"/>
    <property type="match status" value="1"/>
</dbReference>
<dbReference type="InterPro" id="IPR036217">
    <property type="entry name" value="MethylDNA_cys_MeTrfase_DNAb"/>
</dbReference>
<dbReference type="PIRSF" id="PIRSF000409">
    <property type="entry name" value="Ada"/>
    <property type="match status" value="1"/>
</dbReference>
<dbReference type="EMBL" id="WTYX01000001">
    <property type="protein sequence ID" value="MXO90745.1"/>
    <property type="molecule type" value="Genomic_DNA"/>
</dbReference>